<dbReference type="OrthoDB" id="10335805at2759"/>
<name>D2VZW4_NAEGR</name>
<reference evidence="2 3" key="1">
    <citation type="journal article" date="2010" name="Cell">
        <title>The genome of Naegleria gruberi illuminates early eukaryotic versatility.</title>
        <authorList>
            <person name="Fritz-Laylin L.K."/>
            <person name="Prochnik S.E."/>
            <person name="Ginger M.L."/>
            <person name="Dacks J.B."/>
            <person name="Carpenter M.L."/>
            <person name="Field M.C."/>
            <person name="Kuo A."/>
            <person name="Paredez A."/>
            <person name="Chapman J."/>
            <person name="Pham J."/>
            <person name="Shu S."/>
            <person name="Neupane R."/>
            <person name="Cipriano M."/>
            <person name="Mancuso J."/>
            <person name="Tu H."/>
            <person name="Salamov A."/>
            <person name="Lindquist E."/>
            <person name="Shapiro H."/>
            <person name="Lucas S."/>
            <person name="Grigoriev I.V."/>
            <person name="Cande W.Z."/>
            <person name="Fulton C."/>
            <person name="Rokhsar D.S."/>
            <person name="Dawson S.C."/>
        </authorList>
    </citation>
    <scope>NUCLEOTIDE SEQUENCE [LARGE SCALE GENOMIC DNA]</scope>
    <source>
        <strain evidence="2 3">NEG-M</strain>
    </source>
</reference>
<protein>
    <submittedName>
        <fullName evidence="2">Predicted protein</fullName>
    </submittedName>
</protein>
<organism evidence="3">
    <name type="scientific">Naegleria gruberi</name>
    <name type="common">Amoeba</name>
    <dbReference type="NCBI Taxonomy" id="5762"/>
    <lineage>
        <taxon>Eukaryota</taxon>
        <taxon>Discoba</taxon>
        <taxon>Heterolobosea</taxon>
        <taxon>Tetramitia</taxon>
        <taxon>Eutetramitia</taxon>
        <taxon>Vahlkampfiidae</taxon>
        <taxon>Naegleria</taxon>
    </lineage>
</organism>
<feature type="region of interest" description="Disordered" evidence="1">
    <location>
        <begin position="144"/>
        <end position="172"/>
    </location>
</feature>
<evidence type="ECO:0000313" key="3">
    <source>
        <dbReference type="Proteomes" id="UP000006671"/>
    </source>
</evidence>
<dbReference type="SUPFAM" id="SSF52047">
    <property type="entry name" value="RNI-like"/>
    <property type="match status" value="1"/>
</dbReference>
<dbReference type="EMBL" id="GG738916">
    <property type="protein sequence ID" value="EFC37641.1"/>
    <property type="molecule type" value="Genomic_DNA"/>
</dbReference>
<proteinExistence type="predicted"/>
<evidence type="ECO:0000256" key="1">
    <source>
        <dbReference type="SAM" id="MobiDB-lite"/>
    </source>
</evidence>
<dbReference type="AlphaFoldDB" id="D2VZW4"/>
<dbReference type="VEuPathDB" id="AmoebaDB:NAEGRDRAFT_53603"/>
<dbReference type="RefSeq" id="XP_002670385.1">
    <property type="nucleotide sequence ID" value="XM_002670339.1"/>
</dbReference>
<dbReference type="KEGG" id="ngr:NAEGRDRAFT_53603"/>
<dbReference type="GeneID" id="8857444"/>
<dbReference type="OMA" id="SERLCHN"/>
<feature type="region of interest" description="Disordered" evidence="1">
    <location>
        <begin position="197"/>
        <end position="237"/>
    </location>
</feature>
<feature type="compositionally biased region" description="Low complexity" evidence="1">
    <location>
        <begin position="144"/>
        <end position="167"/>
    </location>
</feature>
<feature type="region of interest" description="Disordered" evidence="1">
    <location>
        <begin position="1"/>
        <end position="32"/>
    </location>
</feature>
<accession>D2VZW4</accession>
<dbReference type="Proteomes" id="UP000006671">
    <property type="component" value="Unassembled WGS sequence"/>
</dbReference>
<dbReference type="InterPro" id="IPR032675">
    <property type="entry name" value="LRR_dom_sf"/>
</dbReference>
<evidence type="ECO:0000313" key="2">
    <source>
        <dbReference type="EMBL" id="EFC37641.1"/>
    </source>
</evidence>
<feature type="compositionally biased region" description="Polar residues" evidence="1">
    <location>
        <begin position="205"/>
        <end position="237"/>
    </location>
</feature>
<dbReference type="InParanoid" id="D2VZW4"/>
<keyword evidence="3" id="KW-1185">Reference proteome</keyword>
<feature type="compositionally biased region" description="Polar residues" evidence="1">
    <location>
        <begin position="1"/>
        <end position="17"/>
    </location>
</feature>
<gene>
    <name evidence="2" type="ORF">NAEGRDRAFT_53603</name>
</gene>
<dbReference type="Gene3D" id="3.80.10.10">
    <property type="entry name" value="Ribonuclease Inhibitor"/>
    <property type="match status" value="2"/>
</dbReference>
<sequence length="1082" mass="122594">MQNNNNNRKDLSSTIDQKNGHQHPNHQDDSSSKTIIFNNSLQNLYDDFFRDFNADSPIRKILPSSREHTPGLVNINASQAVVRFRNLFSKLPLEIHYQIMSFMDDKTLMKEILSSKWLSVLVTLYIVGGGLEYAIDNSINVSSSSLSSSSNTPSNHQHNSNNTSIINGMSDGKSLKNRLKKSTFQFLIQTLVEMARNGEDKKKSVPSTPTKQSRSQTITPRGRDTPTSVTTPRSEANTPRMVRTNSAHNEFTQYLSKFDFMDKKISLDMDMANELGIQQYLIDFNTFDLRYFGDEILVDSVISSFRKSLIQIGIFKNITRLSLTFTKTFAFDSIFPNLKTASSSFFSKLMATGQDPEITINTSPNVEDQNLNLLNFESLLPRIRELNLLNYLPKKKGELNSLLKLTTSLVSLKVVFDGVTTGSNTIDSLQPLEHLKKGLTHLTIGGLVPHGFLDQVDIIQDFPKLKSISFNGAISTLPMNLSSGVVVGNTSKLASKLFHSLSNESQVIEKFLNRLKSSHLQSIDFYQHKASTESDTLFQQLLQYLKKQTCSNPIVLFPMLTRLSTVDHGAATDWSFILSGGLADQSFVLGCKNTLQYFRHTQNGSVDVTSGVLKILRHHTKSLREVYLLSTCEKAILDYAFLGFPQGKFEKLSKLTIDHYMISDETTLIETLAICPSLRNLKMTNITTKKIDNTLNPKCFNLLTSSHILEYLEISNCSISDTLIAQILYLFRKSLKSFSLSDHISSGTPSVHTFMTLVESSEINQVQSNDFTLINNEKLLRCFKVQSLTFNKTSATIFNILFTLFSFPSLRSITVSNQKNDAVPIDEIEASFIKLFKAASGKFNNPTLSKKSSDSSISTSEINIIPKSRSDTSLSSRKPRTTLFFPPSLSHIILKNNSQFFSLSILKTIYEYHSHSLTCLIIDKPVNIKALDWKNEFTASERLCHNLKSFHIHNYKFSNEEIPELLDTLRCYHKLNSLYIELDGNNPTRDFFERLEEKCTELRDVEIFGRGTKDLSYQSLLNFVIQLQKLKRLRLYFVPRVTTTFTGVSSIDDLREVYRSRMNKTPPEIVCERSNLLNYPLF</sequence>